<keyword evidence="2" id="KW-1185">Reference proteome</keyword>
<sequence length="266" mass="29756">MDDSDSHESAPICLPNGYVVCGPHRLRVCHICHLDFAFEDEVEEDDGIRRGTGRVFPTHFEPPSTTSTPSALFPPGVGRRAIPNVYRFICCNDQEQVLIYADGACLDNGQANPKAGWAFYFKPEPAGITSGRLENRGPFGDEHNQTSNRAELRAIIAALRFRYWIGEGFKTLVLATDSEYVAQGATTWARSWIRNGWRTRAGEAVKNKDLWEALLGEVERWDILGLKIKFWNIPRSMNGTADRAAKQVAENGADVDRYRDVKGVLV</sequence>
<reference evidence="1" key="1">
    <citation type="submission" date="2022-08" db="EMBL/GenBank/DDBJ databases">
        <title>Genome Sequence of Fusarium decemcellulare.</title>
        <authorList>
            <person name="Buettner E."/>
        </authorList>
    </citation>
    <scope>NUCLEOTIDE SEQUENCE</scope>
    <source>
        <strain evidence="1">Babe19</strain>
    </source>
</reference>
<comment type="caution">
    <text evidence="1">The sequence shown here is derived from an EMBL/GenBank/DDBJ whole genome shotgun (WGS) entry which is preliminary data.</text>
</comment>
<evidence type="ECO:0000313" key="2">
    <source>
        <dbReference type="Proteomes" id="UP001148629"/>
    </source>
</evidence>
<proteinExistence type="predicted"/>
<dbReference type="EMBL" id="JANRMS010000591">
    <property type="protein sequence ID" value="KAJ3537251.1"/>
    <property type="molecule type" value="Genomic_DNA"/>
</dbReference>
<organism evidence="1 2">
    <name type="scientific">Fusarium decemcellulare</name>
    <dbReference type="NCBI Taxonomy" id="57161"/>
    <lineage>
        <taxon>Eukaryota</taxon>
        <taxon>Fungi</taxon>
        <taxon>Dikarya</taxon>
        <taxon>Ascomycota</taxon>
        <taxon>Pezizomycotina</taxon>
        <taxon>Sordariomycetes</taxon>
        <taxon>Hypocreomycetidae</taxon>
        <taxon>Hypocreales</taxon>
        <taxon>Nectriaceae</taxon>
        <taxon>Fusarium</taxon>
        <taxon>Fusarium decemcellulare species complex</taxon>
    </lineage>
</organism>
<accession>A0ACC1SD55</accession>
<protein>
    <submittedName>
        <fullName evidence="1">Uncharacterized protein</fullName>
    </submittedName>
</protein>
<name>A0ACC1SD55_9HYPO</name>
<gene>
    <name evidence="1" type="ORF">NM208_g6393</name>
</gene>
<evidence type="ECO:0000313" key="1">
    <source>
        <dbReference type="EMBL" id="KAJ3537251.1"/>
    </source>
</evidence>
<dbReference type="Proteomes" id="UP001148629">
    <property type="component" value="Unassembled WGS sequence"/>
</dbReference>